<protein>
    <submittedName>
        <fullName evidence="2">Uncharacterized protein</fullName>
    </submittedName>
</protein>
<dbReference type="Proteomes" id="UP001229421">
    <property type="component" value="Unassembled WGS sequence"/>
</dbReference>
<accession>A0AAD8NWZ8</accession>
<sequence length="233" mass="26235">MNKHLVFRVKATTGRMLQYSKVLELYLLLRFIKKKSIRALLRVDLDQLLLRSSKVCRGLTSSPSTTTDCPPPPNTTVQASTTTTPTIPHYLSSPTANIHHPHCPPPPTSVHRPPPPTRDERLLYLQILLFDADKFSKTPREIDVVVVRFGTIVAVVNSGYKWRVRGDSALVHYRPRRDDGSCVVEGGGRRRWWWLIGSPGYLDLDKTKVHGGGWGIILCINAFGPCGYRIDEN</sequence>
<evidence type="ECO:0000313" key="3">
    <source>
        <dbReference type="Proteomes" id="UP001229421"/>
    </source>
</evidence>
<name>A0AAD8NWZ8_TARER</name>
<dbReference type="EMBL" id="JAUHHV010000005">
    <property type="protein sequence ID" value="KAK1423784.1"/>
    <property type="molecule type" value="Genomic_DNA"/>
</dbReference>
<reference evidence="2" key="1">
    <citation type="journal article" date="2023" name="bioRxiv">
        <title>Improved chromosome-level genome assembly for marigold (Tagetes erecta).</title>
        <authorList>
            <person name="Jiang F."/>
            <person name="Yuan L."/>
            <person name="Wang S."/>
            <person name="Wang H."/>
            <person name="Xu D."/>
            <person name="Wang A."/>
            <person name="Fan W."/>
        </authorList>
    </citation>
    <scope>NUCLEOTIDE SEQUENCE</scope>
    <source>
        <strain evidence="2">WSJ</strain>
        <tissue evidence="2">Leaf</tissue>
    </source>
</reference>
<organism evidence="2 3">
    <name type="scientific">Tagetes erecta</name>
    <name type="common">African marigold</name>
    <dbReference type="NCBI Taxonomy" id="13708"/>
    <lineage>
        <taxon>Eukaryota</taxon>
        <taxon>Viridiplantae</taxon>
        <taxon>Streptophyta</taxon>
        <taxon>Embryophyta</taxon>
        <taxon>Tracheophyta</taxon>
        <taxon>Spermatophyta</taxon>
        <taxon>Magnoliopsida</taxon>
        <taxon>eudicotyledons</taxon>
        <taxon>Gunneridae</taxon>
        <taxon>Pentapetalae</taxon>
        <taxon>asterids</taxon>
        <taxon>campanulids</taxon>
        <taxon>Asterales</taxon>
        <taxon>Asteraceae</taxon>
        <taxon>Asteroideae</taxon>
        <taxon>Heliantheae alliance</taxon>
        <taxon>Tageteae</taxon>
        <taxon>Tagetes</taxon>
    </lineage>
</organism>
<comment type="caution">
    <text evidence="2">The sequence shown here is derived from an EMBL/GenBank/DDBJ whole genome shotgun (WGS) entry which is preliminary data.</text>
</comment>
<feature type="compositionally biased region" description="Pro residues" evidence="1">
    <location>
        <begin position="103"/>
        <end position="116"/>
    </location>
</feature>
<dbReference type="AlphaFoldDB" id="A0AAD8NWZ8"/>
<evidence type="ECO:0000256" key="1">
    <source>
        <dbReference type="SAM" id="MobiDB-lite"/>
    </source>
</evidence>
<gene>
    <name evidence="2" type="ORF">QVD17_19092</name>
</gene>
<proteinExistence type="predicted"/>
<keyword evidence="3" id="KW-1185">Reference proteome</keyword>
<feature type="region of interest" description="Disordered" evidence="1">
    <location>
        <begin position="96"/>
        <end position="116"/>
    </location>
</feature>
<feature type="region of interest" description="Disordered" evidence="1">
    <location>
        <begin position="60"/>
        <end position="83"/>
    </location>
</feature>
<evidence type="ECO:0000313" key="2">
    <source>
        <dbReference type="EMBL" id="KAK1423784.1"/>
    </source>
</evidence>